<accession>A0ABV6MBW1</accession>
<name>A0ABV6MBW1_9ACTN</name>
<evidence type="ECO:0000313" key="1">
    <source>
        <dbReference type="EMBL" id="MFC0532096.1"/>
    </source>
</evidence>
<proteinExistence type="predicted"/>
<sequence>MFDDPLLAAVASAVAGRAVDGMAEGGKALVRRLRGRAAADPAVAAALDHHDLDGQALIAVRAFLRAAALADPDVAAQLTQLGRLLPPPRQLPPPAAWWVNRADDLTRLRRLCGEVGRRRVVVLLVGAAGVGKTALAVQAAAADDRGQDGHLYIDLRGTGGGGPLPASVALARLLRSVGVPEPRLPHDVDELVTLWRSVTAARRLVVLLDNAHSAQQVQPLLPANPHCLVYVTARTALPALVAAGAHLLPVGPLDDAAATTLLGHVAGPQRLTGDPAAAARLVGACRGVPLAVAVAGAHLAADPGQTARRLADTLTAAVATTDGDTAMTATFAAAYDRLPEPAQRLLTIMTAHPGPDFTPPAAAAGTDLPPADTRAALAALVHTQLLTVDADGRYWYPDPVAAYARAHGPGEPERQQATRRIVQWYLAGTLAAAGQLTGYQRYLADFHPQQGLAVPPDFGGRQAAADWLELERVNLVDAVAAAAAQGWHLLAYGLAYASWPLFHLHRHHHDRQVVDQIATDCARHLHHPTYLAAALTRQAWGCNDRGDHNQATELFTQAQQTADQAGDIYERAGALAGYGTAAIALGRHEQAIAASRAALADYHQLGAPRRAALATVTLGRAYIAAGDLETGTGLLAHAVELFAALPTPDPLNHAHARILWGRALTKAADTHTAAVELTAGLTATRALVWPRGQALALLGLGELARHGNRQQEAIDYLHQAEALFNEAGDTEVTEVRQLLQAIATERAQDQQ</sequence>
<organism evidence="1 2">
    <name type="scientific">Phytohabitans kaempferiae</name>
    <dbReference type="NCBI Taxonomy" id="1620943"/>
    <lineage>
        <taxon>Bacteria</taxon>
        <taxon>Bacillati</taxon>
        <taxon>Actinomycetota</taxon>
        <taxon>Actinomycetes</taxon>
        <taxon>Micromonosporales</taxon>
        <taxon>Micromonosporaceae</taxon>
    </lineage>
</organism>
<protein>
    <submittedName>
        <fullName evidence="1">NB-ARC domain-containing protein</fullName>
    </submittedName>
</protein>
<dbReference type="EMBL" id="JBHLUH010000064">
    <property type="protein sequence ID" value="MFC0532096.1"/>
    <property type="molecule type" value="Genomic_DNA"/>
</dbReference>
<dbReference type="SUPFAM" id="SSF48452">
    <property type="entry name" value="TPR-like"/>
    <property type="match status" value="1"/>
</dbReference>
<dbReference type="PRINTS" id="PR00364">
    <property type="entry name" value="DISEASERSIST"/>
</dbReference>
<evidence type="ECO:0000313" key="2">
    <source>
        <dbReference type="Proteomes" id="UP001589867"/>
    </source>
</evidence>
<keyword evidence="2" id="KW-1185">Reference proteome</keyword>
<dbReference type="RefSeq" id="WP_377257613.1">
    <property type="nucleotide sequence ID" value="NZ_JBHLUH010000064.1"/>
</dbReference>
<comment type="caution">
    <text evidence="1">The sequence shown here is derived from an EMBL/GenBank/DDBJ whole genome shotgun (WGS) entry which is preliminary data.</text>
</comment>
<dbReference type="InterPro" id="IPR011990">
    <property type="entry name" value="TPR-like_helical_dom_sf"/>
</dbReference>
<gene>
    <name evidence="1" type="ORF">ACFFIA_31040</name>
</gene>
<dbReference type="SUPFAM" id="SSF52540">
    <property type="entry name" value="P-loop containing nucleoside triphosphate hydrolases"/>
    <property type="match status" value="1"/>
</dbReference>
<dbReference type="PANTHER" id="PTHR47691">
    <property type="entry name" value="REGULATOR-RELATED"/>
    <property type="match status" value="1"/>
</dbReference>
<reference evidence="1 2" key="1">
    <citation type="submission" date="2024-09" db="EMBL/GenBank/DDBJ databases">
        <authorList>
            <person name="Sun Q."/>
            <person name="Mori K."/>
        </authorList>
    </citation>
    <scope>NUCLEOTIDE SEQUENCE [LARGE SCALE GENOMIC DNA]</scope>
    <source>
        <strain evidence="1 2">TBRC 3947</strain>
    </source>
</reference>
<dbReference type="Gene3D" id="1.25.40.10">
    <property type="entry name" value="Tetratricopeptide repeat domain"/>
    <property type="match status" value="1"/>
</dbReference>
<dbReference type="Proteomes" id="UP001589867">
    <property type="component" value="Unassembled WGS sequence"/>
</dbReference>
<dbReference type="PANTHER" id="PTHR47691:SF3">
    <property type="entry name" value="HTH-TYPE TRANSCRIPTIONAL REGULATOR RV0890C-RELATED"/>
    <property type="match status" value="1"/>
</dbReference>
<dbReference type="InterPro" id="IPR027417">
    <property type="entry name" value="P-loop_NTPase"/>
</dbReference>
<dbReference type="Gene3D" id="3.40.50.300">
    <property type="entry name" value="P-loop containing nucleotide triphosphate hydrolases"/>
    <property type="match status" value="1"/>
</dbReference>